<keyword evidence="3" id="KW-0808">Transferase</keyword>
<dbReference type="AlphaFoldDB" id="A0A1H9L4Q1"/>
<sequence>MTSVLFVCVKNGGKSQMAAGLFRALADQDPEPARWQVASAGTKAGTTLNALSVASLADVGVDIGDQRPRQLTPALQQAADLVVTVGEAEVQPLDGPRYEVWEIDEPSLRGIDGPERMALVRDDIARHVDDLHRRLVAADEDPHR</sequence>
<accession>A0A1H9L4Q1</accession>
<dbReference type="InterPro" id="IPR036196">
    <property type="entry name" value="Ptyr_pPase_sf"/>
</dbReference>
<organism evidence="3 4">
    <name type="scientific">Microlunatus flavus</name>
    <dbReference type="NCBI Taxonomy" id="1036181"/>
    <lineage>
        <taxon>Bacteria</taxon>
        <taxon>Bacillati</taxon>
        <taxon>Actinomycetota</taxon>
        <taxon>Actinomycetes</taxon>
        <taxon>Propionibacteriales</taxon>
        <taxon>Propionibacteriaceae</taxon>
        <taxon>Microlunatus</taxon>
    </lineage>
</organism>
<protein>
    <submittedName>
        <fullName evidence="3">Arsenate-mycothiol transferase</fullName>
    </submittedName>
</protein>
<keyword evidence="4" id="KW-1185">Reference proteome</keyword>
<dbReference type="GO" id="GO:0016740">
    <property type="term" value="F:transferase activity"/>
    <property type="evidence" value="ECO:0007669"/>
    <property type="project" value="UniProtKB-KW"/>
</dbReference>
<keyword evidence="1" id="KW-0059">Arsenical resistance</keyword>
<evidence type="ECO:0000259" key="2">
    <source>
        <dbReference type="SMART" id="SM00226"/>
    </source>
</evidence>
<proteinExistence type="predicted"/>
<dbReference type="OrthoDB" id="9799372at2"/>
<dbReference type="EMBL" id="FOFA01000008">
    <property type="protein sequence ID" value="SER06376.1"/>
    <property type="molecule type" value="Genomic_DNA"/>
</dbReference>
<evidence type="ECO:0000256" key="1">
    <source>
        <dbReference type="ARBA" id="ARBA00022849"/>
    </source>
</evidence>
<evidence type="ECO:0000313" key="4">
    <source>
        <dbReference type="Proteomes" id="UP000198504"/>
    </source>
</evidence>
<dbReference type="Proteomes" id="UP000198504">
    <property type="component" value="Unassembled WGS sequence"/>
</dbReference>
<dbReference type="PANTHER" id="PTHR43428">
    <property type="entry name" value="ARSENATE REDUCTASE"/>
    <property type="match status" value="1"/>
</dbReference>
<dbReference type="Pfam" id="PF01451">
    <property type="entry name" value="LMWPc"/>
    <property type="match status" value="1"/>
</dbReference>
<evidence type="ECO:0000313" key="3">
    <source>
        <dbReference type="EMBL" id="SER06376.1"/>
    </source>
</evidence>
<dbReference type="STRING" id="1036181.SAMN05421756_108153"/>
<dbReference type="SMART" id="SM00226">
    <property type="entry name" value="LMWPc"/>
    <property type="match status" value="1"/>
</dbReference>
<dbReference type="PANTHER" id="PTHR43428:SF1">
    <property type="entry name" value="ARSENATE REDUCTASE"/>
    <property type="match status" value="1"/>
</dbReference>
<dbReference type="InterPro" id="IPR023485">
    <property type="entry name" value="Ptyr_pPase"/>
</dbReference>
<dbReference type="GO" id="GO:0046685">
    <property type="term" value="P:response to arsenic-containing substance"/>
    <property type="evidence" value="ECO:0007669"/>
    <property type="project" value="UniProtKB-KW"/>
</dbReference>
<name>A0A1H9L4Q1_9ACTN</name>
<feature type="domain" description="Phosphotyrosine protein phosphatase I" evidence="2">
    <location>
        <begin position="2"/>
        <end position="134"/>
    </location>
</feature>
<dbReference type="RefSeq" id="WP_091184007.1">
    <property type="nucleotide sequence ID" value="NZ_FOFA01000008.1"/>
</dbReference>
<dbReference type="Gene3D" id="3.40.50.2300">
    <property type="match status" value="1"/>
</dbReference>
<gene>
    <name evidence="3" type="ORF">SAMN05421756_108153</name>
</gene>
<reference evidence="4" key="1">
    <citation type="submission" date="2016-10" db="EMBL/GenBank/DDBJ databases">
        <authorList>
            <person name="Varghese N."/>
            <person name="Submissions S."/>
        </authorList>
    </citation>
    <scope>NUCLEOTIDE SEQUENCE [LARGE SCALE GENOMIC DNA]</scope>
    <source>
        <strain evidence="4">CGMCC 4.6856</strain>
    </source>
</reference>
<dbReference type="SUPFAM" id="SSF52788">
    <property type="entry name" value="Phosphotyrosine protein phosphatases I"/>
    <property type="match status" value="1"/>
</dbReference>